<dbReference type="OrthoDB" id="7835439at2"/>
<dbReference type="eggNOG" id="ENOG50338NR">
    <property type="taxonomic scope" value="Bacteria"/>
</dbReference>
<organism evidence="2 3">
    <name type="scientific">Bartonella tamiae Th239</name>
    <dbReference type="NCBI Taxonomy" id="1094558"/>
    <lineage>
        <taxon>Bacteria</taxon>
        <taxon>Pseudomonadati</taxon>
        <taxon>Pseudomonadota</taxon>
        <taxon>Alphaproteobacteria</taxon>
        <taxon>Hyphomicrobiales</taxon>
        <taxon>Bartonellaceae</taxon>
        <taxon>Bartonella</taxon>
    </lineage>
</organism>
<feature type="compositionally biased region" description="Polar residues" evidence="1">
    <location>
        <begin position="151"/>
        <end position="173"/>
    </location>
</feature>
<dbReference type="EMBL" id="AIMB01000005">
    <property type="protein sequence ID" value="EJF90788.1"/>
    <property type="molecule type" value="Genomic_DNA"/>
</dbReference>
<dbReference type="RefSeq" id="WP_008038333.1">
    <property type="nucleotide sequence ID" value="NZ_JH725147.1"/>
</dbReference>
<accession>J0ZQ85</accession>
<evidence type="ECO:0000313" key="3">
    <source>
        <dbReference type="Proteomes" id="UP000008952"/>
    </source>
</evidence>
<feature type="compositionally biased region" description="Polar residues" evidence="1">
    <location>
        <begin position="50"/>
        <end position="59"/>
    </location>
</feature>
<proteinExistence type="predicted"/>
<feature type="region of interest" description="Disordered" evidence="1">
    <location>
        <begin position="50"/>
        <end position="116"/>
    </location>
</feature>
<dbReference type="AlphaFoldDB" id="J0ZQ85"/>
<gene>
    <name evidence="2" type="ORF">ME5_00624</name>
</gene>
<dbReference type="HOGENOM" id="CLU_083241_0_0_5"/>
<evidence type="ECO:0000256" key="1">
    <source>
        <dbReference type="SAM" id="MobiDB-lite"/>
    </source>
</evidence>
<comment type="caution">
    <text evidence="2">The sequence shown here is derived from an EMBL/GenBank/DDBJ whole genome shotgun (WGS) entry which is preliminary data.</text>
</comment>
<evidence type="ECO:0008006" key="4">
    <source>
        <dbReference type="Google" id="ProtNLM"/>
    </source>
</evidence>
<feature type="region of interest" description="Disordered" evidence="1">
    <location>
        <begin position="151"/>
        <end position="221"/>
    </location>
</feature>
<name>J0ZQ85_9HYPH</name>
<feature type="compositionally biased region" description="Basic and acidic residues" evidence="1">
    <location>
        <begin position="96"/>
        <end position="105"/>
    </location>
</feature>
<dbReference type="PROSITE" id="PS51257">
    <property type="entry name" value="PROKAR_LIPOPROTEIN"/>
    <property type="match status" value="1"/>
</dbReference>
<protein>
    <recommendedName>
        <fullName evidence="4">Lipoprotein</fullName>
    </recommendedName>
</protein>
<feature type="compositionally biased region" description="Polar residues" evidence="1">
    <location>
        <begin position="80"/>
        <end position="89"/>
    </location>
</feature>
<evidence type="ECO:0000313" key="2">
    <source>
        <dbReference type="EMBL" id="EJF90788.1"/>
    </source>
</evidence>
<dbReference type="PATRIC" id="fig|1094558.3.peg.684"/>
<reference evidence="2 3" key="1">
    <citation type="submission" date="2012-03" db="EMBL/GenBank/DDBJ databases">
        <title>The Genome Sequence of Bartonella tamiae Th239.</title>
        <authorList>
            <consortium name="The Broad Institute Genome Sequencing Platform"/>
            <consortium name="The Broad Institute Genome Sequencing Center for Infectious Disease"/>
            <person name="Feldgarden M."/>
            <person name="Kirby J."/>
            <person name="Kosoy M."/>
            <person name="Birtles R."/>
            <person name="Probert W.S."/>
            <person name="Chiaraviglio L."/>
            <person name="Young S.K."/>
            <person name="Zeng Q."/>
            <person name="Gargeya S."/>
            <person name="Fitzgerald M."/>
            <person name="Haas B."/>
            <person name="Abouelleil A."/>
            <person name="Alvarado L."/>
            <person name="Arachchi H.M."/>
            <person name="Berlin A."/>
            <person name="Chapman S.B."/>
            <person name="Gearin G."/>
            <person name="Goldberg J."/>
            <person name="Griggs A."/>
            <person name="Gujja S."/>
            <person name="Hansen M."/>
            <person name="Heiman D."/>
            <person name="Howarth C."/>
            <person name="Larimer J."/>
            <person name="Lui A."/>
            <person name="MacDonald P.J.P."/>
            <person name="McCowen C."/>
            <person name="Montmayeur A."/>
            <person name="Murphy C."/>
            <person name="Neiman D."/>
            <person name="Pearson M."/>
            <person name="Priest M."/>
            <person name="Roberts A."/>
            <person name="Saif S."/>
            <person name="Shea T."/>
            <person name="Sisk P."/>
            <person name="Stolte C."/>
            <person name="Sykes S."/>
            <person name="Wortman J."/>
            <person name="Nusbaum C."/>
            <person name="Birren B."/>
        </authorList>
    </citation>
    <scope>NUCLEOTIDE SEQUENCE [LARGE SCALE GENOMIC DNA]</scope>
    <source>
        <strain evidence="2 3">Th239</strain>
    </source>
</reference>
<keyword evidence="3" id="KW-1185">Reference proteome</keyword>
<sequence>MKHKAGLMATGLIVTSFVLTGCGVSGPTYGTDKTAAQQLLDDVSNLASIRRSSNNNQIDTKPRPDLVRPAPGAKGVLPQPQVNVAQSGSPDWPESPEQRRQRLRAEATANQDNPNYVSPIIQNGRQSTQTNAVASSLNGIHRNELSPTIRKQQSAEYQRLKQQNAGGTATTRKYLSEPPLAYRQPAATAPIGEQGTDEEKKERERKRAAREASGKKSWWPF</sequence>
<dbReference type="Proteomes" id="UP000008952">
    <property type="component" value="Unassembled WGS sequence"/>
</dbReference>